<dbReference type="Proteomes" id="UP000814128">
    <property type="component" value="Unassembled WGS sequence"/>
</dbReference>
<evidence type="ECO:0000313" key="2">
    <source>
        <dbReference type="Proteomes" id="UP000814128"/>
    </source>
</evidence>
<sequence>DIMGAFPNAACVLIQDLRRAWVLGAYAEFVDRHLANRRTTLAFNDFVSEPFPVNNGIGQGDPLSMLLYPFYDADLLRIPCSAHEATAAMVDDITFLA</sequence>
<protein>
    <submittedName>
        <fullName evidence="1">Uncharacterized protein</fullName>
    </submittedName>
</protein>
<comment type="caution">
    <text evidence="1">The sequence shown here is derived from an EMBL/GenBank/DDBJ whole genome shotgun (WGS) entry which is preliminary data.</text>
</comment>
<proteinExistence type="predicted"/>
<organism evidence="1 2">
    <name type="scientific">Vararia minispora EC-137</name>
    <dbReference type="NCBI Taxonomy" id="1314806"/>
    <lineage>
        <taxon>Eukaryota</taxon>
        <taxon>Fungi</taxon>
        <taxon>Dikarya</taxon>
        <taxon>Basidiomycota</taxon>
        <taxon>Agaricomycotina</taxon>
        <taxon>Agaricomycetes</taxon>
        <taxon>Russulales</taxon>
        <taxon>Lachnocladiaceae</taxon>
        <taxon>Vararia</taxon>
    </lineage>
</organism>
<evidence type="ECO:0000313" key="1">
    <source>
        <dbReference type="EMBL" id="KAI0028629.1"/>
    </source>
</evidence>
<feature type="non-terminal residue" evidence="1">
    <location>
        <position position="97"/>
    </location>
</feature>
<accession>A0ACB8QA20</accession>
<reference evidence="1" key="1">
    <citation type="submission" date="2021-02" db="EMBL/GenBank/DDBJ databases">
        <authorList>
            <consortium name="DOE Joint Genome Institute"/>
            <person name="Ahrendt S."/>
            <person name="Looney B.P."/>
            <person name="Miyauchi S."/>
            <person name="Morin E."/>
            <person name="Drula E."/>
            <person name="Courty P.E."/>
            <person name="Chicoki N."/>
            <person name="Fauchery L."/>
            <person name="Kohler A."/>
            <person name="Kuo A."/>
            <person name="Labutti K."/>
            <person name="Pangilinan J."/>
            <person name="Lipzen A."/>
            <person name="Riley R."/>
            <person name="Andreopoulos W."/>
            <person name="He G."/>
            <person name="Johnson J."/>
            <person name="Barry K.W."/>
            <person name="Grigoriev I.V."/>
            <person name="Nagy L."/>
            <person name="Hibbett D."/>
            <person name="Henrissat B."/>
            <person name="Matheny P.B."/>
            <person name="Labbe J."/>
            <person name="Martin F."/>
        </authorList>
    </citation>
    <scope>NUCLEOTIDE SEQUENCE</scope>
    <source>
        <strain evidence="1">EC-137</strain>
    </source>
</reference>
<reference evidence="1" key="2">
    <citation type="journal article" date="2022" name="New Phytol.">
        <title>Evolutionary transition to the ectomycorrhizal habit in the genomes of a hyperdiverse lineage of mushroom-forming fungi.</title>
        <authorList>
            <person name="Looney B."/>
            <person name="Miyauchi S."/>
            <person name="Morin E."/>
            <person name="Drula E."/>
            <person name="Courty P.E."/>
            <person name="Kohler A."/>
            <person name="Kuo A."/>
            <person name="LaButti K."/>
            <person name="Pangilinan J."/>
            <person name="Lipzen A."/>
            <person name="Riley R."/>
            <person name="Andreopoulos W."/>
            <person name="He G."/>
            <person name="Johnson J."/>
            <person name="Nolan M."/>
            <person name="Tritt A."/>
            <person name="Barry K.W."/>
            <person name="Grigoriev I.V."/>
            <person name="Nagy L.G."/>
            <person name="Hibbett D."/>
            <person name="Henrissat B."/>
            <person name="Matheny P.B."/>
            <person name="Labbe J."/>
            <person name="Martin F.M."/>
        </authorList>
    </citation>
    <scope>NUCLEOTIDE SEQUENCE</scope>
    <source>
        <strain evidence="1">EC-137</strain>
    </source>
</reference>
<feature type="non-terminal residue" evidence="1">
    <location>
        <position position="1"/>
    </location>
</feature>
<gene>
    <name evidence="1" type="ORF">K488DRAFT_14890</name>
</gene>
<keyword evidence="2" id="KW-1185">Reference proteome</keyword>
<name>A0ACB8QA20_9AGAM</name>
<dbReference type="EMBL" id="MU273735">
    <property type="protein sequence ID" value="KAI0028629.1"/>
    <property type="molecule type" value="Genomic_DNA"/>
</dbReference>